<accession>A0AAD9SWJ7</accession>
<sequence length="182" mass="20587">MHEYRALWFNNEETAKVSLRKNNASANIDSPTDTQLYRYDSSDISDSSGVDDDDNDEGFWYSNHDRPNCSDASSSATSVADTTDKQKYVRADIIDTVNRNTELRPVDLEVAKLNLAKFNRALSKNVSIVKAKEVAVMKKILDLAPKTVEEITERNTRYCVNKHGNQSRQSAAPNLHGRPRRH</sequence>
<keyword evidence="3" id="KW-1185">Reference proteome</keyword>
<feature type="compositionally biased region" description="Polar residues" evidence="1">
    <location>
        <begin position="163"/>
        <end position="172"/>
    </location>
</feature>
<feature type="region of interest" description="Disordered" evidence="1">
    <location>
        <begin position="37"/>
        <end position="57"/>
    </location>
</feature>
<feature type="region of interest" description="Disordered" evidence="1">
    <location>
        <begin position="159"/>
        <end position="182"/>
    </location>
</feature>
<evidence type="ECO:0000313" key="3">
    <source>
        <dbReference type="Proteomes" id="UP001285354"/>
    </source>
</evidence>
<name>A0AAD9SWJ7_9HELO</name>
<evidence type="ECO:0000313" key="2">
    <source>
        <dbReference type="EMBL" id="KAK2624449.1"/>
    </source>
</evidence>
<reference evidence="2" key="1">
    <citation type="submission" date="2023-06" db="EMBL/GenBank/DDBJ databases">
        <title>Draft genome of Marssonina rosae.</title>
        <authorList>
            <person name="Cheng Q."/>
        </authorList>
    </citation>
    <scope>NUCLEOTIDE SEQUENCE</scope>
    <source>
        <strain evidence="2">R4</strain>
    </source>
</reference>
<dbReference type="EMBL" id="JAUBYV010000010">
    <property type="protein sequence ID" value="KAK2624449.1"/>
    <property type="molecule type" value="Genomic_DNA"/>
</dbReference>
<comment type="caution">
    <text evidence="2">The sequence shown here is derived from an EMBL/GenBank/DDBJ whole genome shotgun (WGS) entry which is preliminary data.</text>
</comment>
<organism evidence="2 3">
    <name type="scientific">Diplocarpon rosae</name>
    <dbReference type="NCBI Taxonomy" id="946125"/>
    <lineage>
        <taxon>Eukaryota</taxon>
        <taxon>Fungi</taxon>
        <taxon>Dikarya</taxon>
        <taxon>Ascomycota</taxon>
        <taxon>Pezizomycotina</taxon>
        <taxon>Leotiomycetes</taxon>
        <taxon>Helotiales</taxon>
        <taxon>Drepanopezizaceae</taxon>
        <taxon>Diplocarpon</taxon>
    </lineage>
</organism>
<proteinExistence type="predicted"/>
<dbReference type="Proteomes" id="UP001285354">
    <property type="component" value="Unassembled WGS sequence"/>
</dbReference>
<gene>
    <name evidence="2" type="ORF">QTJ16_006399</name>
</gene>
<protein>
    <submittedName>
        <fullName evidence="2">Uncharacterized protein</fullName>
    </submittedName>
</protein>
<dbReference type="AlphaFoldDB" id="A0AAD9SWJ7"/>
<evidence type="ECO:0000256" key="1">
    <source>
        <dbReference type="SAM" id="MobiDB-lite"/>
    </source>
</evidence>